<dbReference type="EMBL" id="UOGI01000326">
    <property type="protein sequence ID" value="VAX34464.1"/>
    <property type="molecule type" value="Genomic_DNA"/>
</dbReference>
<dbReference type="SUPFAM" id="SSF50475">
    <property type="entry name" value="FMN-binding split barrel"/>
    <property type="match status" value="1"/>
</dbReference>
<dbReference type="PANTHER" id="PTHR34818:SF1">
    <property type="entry name" value="PROTEIN BLI-3"/>
    <property type="match status" value="1"/>
</dbReference>
<proteinExistence type="predicted"/>
<gene>
    <name evidence="2" type="ORF">MNBD_NITROSPIRAE03-877</name>
</gene>
<reference evidence="2" key="1">
    <citation type="submission" date="2018-06" db="EMBL/GenBank/DDBJ databases">
        <authorList>
            <person name="Zhirakovskaya E."/>
        </authorList>
    </citation>
    <scope>NUCLEOTIDE SEQUENCE</scope>
</reference>
<organism evidence="2">
    <name type="scientific">hydrothermal vent metagenome</name>
    <dbReference type="NCBI Taxonomy" id="652676"/>
    <lineage>
        <taxon>unclassified sequences</taxon>
        <taxon>metagenomes</taxon>
        <taxon>ecological metagenomes</taxon>
    </lineage>
</organism>
<dbReference type="AlphaFoldDB" id="A0A3B1DEL5"/>
<evidence type="ECO:0000259" key="1">
    <source>
        <dbReference type="Pfam" id="PF01243"/>
    </source>
</evidence>
<evidence type="ECO:0000313" key="2">
    <source>
        <dbReference type="EMBL" id="VAX34464.1"/>
    </source>
</evidence>
<dbReference type="Pfam" id="PF01243">
    <property type="entry name" value="PNPOx_N"/>
    <property type="match status" value="1"/>
</dbReference>
<sequence>MSDLKQRIFDAAGEMQLINFATITEDGKPWVRYVMGKADKELVFRFCTHLNSRKVAQIRKNPNVHISLGVSNLETARNWLQVEGTAEVSTDKAEREAFWFDDLKNYFTGPDDPNYCIVITKPSRIEFGTMGNMPPEVWEE</sequence>
<name>A0A3B1DEL5_9ZZZZ</name>
<dbReference type="InterPro" id="IPR011576">
    <property type="entry name" value="Pyridox_Oxase_N"/>
</dbReference>
<dbReference type="Gene3D" id="2.30.110.10">
    <property type="entry name" value="Electron Transport, Fmn-binding Protein, Chain A"/>
    <property type="match status" value="1"/>
</dbReference>
<dbReference type="InterPro" id="IPR012349">
    <property type="entry name" value="Split_barrel_FMN-bd"/>
</dbReference>
<feature type="domain" description="Pyridoxamine 5'-phosphate oxidase N-terminal" evidence="1">
    <location>
        <begin position="16"/>
        <end position="126"/>
    </location>
</feature>
<dbReference type="PANTHER" id="PTHR34818">
    <property type="entry name" value="PROTEIN BLI-3"/>
    <property type="match status" value="1"/>
</dbReference>
<dbReference type="InterPro" id="IPR052917">
    <property type="entry name" value="Stress-Dev_Protein"/>
</dbReference>
<protein>
    <recommendedName>
        <fullName evidence="1">Pyridoxamine 5'-phosphate oxidase N-terminal domain-containing protein</fullName>
    </recommendedName>
</protein>
<accession>A0A3B1DEL5</accession>